<gene>
    <name evidence="3" type="ORF">RDB_LOCUS173059</name>
</gene>
<proteinExistence type="predicted"/>
<organism evidence="3 4">
    <name type="scientific">Rhizoctonia solani</name>
    <dbReference type="NCBI Taxonomy" id="456999"/>
    <lineage>
        <taxon>Eukaryota</taxon>
        <taxon>Fungi</taxon>
        <taxon>Dikarya</taxon>
        <taxon>Basidiomycota</taxon>
        <taxon>Agaricomycotina</taxon>
        <taxon>Agaricomycetes</taxon>
        <taxon>Cantharellales</taxon>
        <taxon>Ceratobasidiaceae</taxon>
        <taxon>Rhizoctonia</taxon>
    </lineage>
</organism>
<feature type="compositionally biased region" description="Basic and acidic residues" evidence="1">
    <location>
        <begin position="245"/>
        <end position="257"/>
    </location>
</feature>
<dbReference type="InterPro" id="IPR001357">
    <property type="entry name" value="BRCT_dom"/>
</dbReference>
<feature type="region of interest" description="Disordered" evidence="1">
    <location>
        <begin position="237"/>
        <end position="327"/>
    </location>
</feature>
<feature type="compositionally biased region" description="Low complexity" evidence="1">
    <location>
        <begin position="273"/>
        <end position="282"/>
    </location>
</feature>
<dbReference type="CDD" id="cd06532">
    <property type="entry name" value="Glyco_transf_25"/>
    <property type="match status" value="1"/>
</dbReference>
<evidence type="ECO:0000259" key="2">
    <source>
        <dbReference type="PROSITE" id="PS50172"/>
    </source>
</evidence>
<evidence type="ECO:0000313" key="4">
    <source>
        <dbReference type="Proteomes" id="UP000663843"/>
    </source>
</evidence>
<dbReference type="PROSITE" id="PS50172">
    <property type="entry name" value="BRCT"/>
    <property type="match status" value="1"/>
</dbReference>
<dbReference type="Proteomes" id="UP000663843">
    <property type="component" value="Unassembled WGS sequence"/>
</dbReference>
<feature type="domain" description="BRCT" evidence="2">
    <location>
        <begin position="376"/>
        <end position="447"/>
    </location>
</feature>
<feature type="compositionally biased region" description="Basic and acidic residues" evidence="1">
    <location>
        <begin position="125"/>
        <end position="139"/>
    </location>
</feature>
<name>A0A8H3DI68_9AGAM</name>
<evidence type="ECO:0000313" key="3">
    <source>
        <dbReference type="EMBL" id="CAE6526913.1"/>
    </source>
</evidence>
<dbReference type="Gene3D" id="3.40.50.10190">
    <property type="entry name" value="BRCT domain"/>
    <property type="match status" value="1"/>
</dbReference>
<dbReference type="InterPro" id="IPR002654">
    <property type="entry name" value="Glyco_trans_25"/>
</dbReference>
<dbReference type="EMBL" id="CAJMWT010007591">
    <property type="protein sequence ID" value="CAE6526913.1"/>
    <property type="molecule type" value="Genomic_DNA"/>
</dbReference>
<accession>A0A8H3DI68</accession>
<evidence type="ECO:0000256" key="1">
    <source>
        <dbReference type="SAM" id="MobiDB-lite"/>
    </source>
</evidence>
<reference evidence="3" key="1">
    <citation type="submission" date="2021-01" db="EMBL/GenBank/DDBJ databases">
        <authorList>
            <person name="Kaushik A."/>
        </authorList>
    </citation>
    <scope>NUCLEOTIDE SEQUENCE</scope>
    <source>
        <strain evidence="3">AG2-2IIIB</strain>
    </source>
</reference>
<dbReference type="InterPro" id="IPR036420">
    <property type="entry name" value="BRCT_dom_sf"/>
</dbReference>
<sequence>MAPIFKTSSGLPLAVYIEPSSSNRPALLKSILSNGGAPASRIDKANVILVDPETRKGRKCGREQLASDPERIVLFVQWIDACLSAHKLLGEDLDWGHLRIQDPEILDESNYEEEGNDSQAYGAHRVKEEDHVDSKDHRPWPTPMSPTRPVQGELPVSSGVLPVTTDTKTEIFNYPDSLEPSPGPRLSGSLSPLKSPKASSPIVLTYGQLPTEPEYGSLFLSACEEWENLKREAEAYVPPPKRKSQSYDRHASWERPATKSPRNHLSQERPSRSHPSPDSSQPLAKKRRPPLPAGSTKRGPKQRESYTLDDDFTSSHAPPPQSPTQTLDLELADDSDDVLEIPPPHSQLASTSRSSDKLFTYVDEPMQFSLQTDLPNRVAVIRLLRKHGGTTASKMEDASYVIVSKSMPQYQETVEEAGKADRIAIPVAWVNRCIEENRIVSTEGYAVNCSSVVGTLTEEEIIKAAMADHPPAPAPSSSWVKSHDRGYKFTQFDQEYLQKTLAWTYARDSTFSLSQFFNYLAKNCIVSRRFTPMLQRSLRAYGLILFAAGALIFLSASFQQRLSLDDLFWESTPKTSLESNVENTYRRQLATVRDIDKAPHSRTLGVAQRIHVISLARRKDRRERMETLTKAMDIDVVWHNALDMHSKIVTNIIERVRWVRAQSRIGHESEVPDPQGLRFQWLPDVGSDEPVPLRDGSDLWFDPGMKPLPAPPLPDTRPPVLRTAGEGILLPNEPITRVQVSSWYSHYQVLLKIARGEDQVAIVLEDDIDMEWDLEKRLRGMWPYLPKDWDIVMLAHCLSAENENPPAYAVSRSGARRLVRYLRTPLFAFSRPIDHAIQHFNHHKMLNIYSVEPAVVIQARDMVSDIVDGGAQVEWLADSALQRVAYFEKLQRQQRS</sequence>
<dbReference type="SUPFAM" id="SSF52113">
    <property type="entry name" value="BRCT domain"/>
    <property type="match status" value="1"/>
</dbReference>
<dbReference type="AlphaFoldDB" id="A0A8H3DI68"/>
<feature type="compositionally biased region" description="Low complexity" evidence="1">
    <location>
        <begin position="177"/>
        <end position="198"/>
    </location>
</feature>
<comment type="caution">
    <text evidence="3">The sequence shown here is derived from an EMBL/GenBank/DDBJ whole genome shotgun (WGS) entry which is preliminary data.</text>
</comment>
<protein>
    <recommendedName>
        <fullName evidence="2">BRCT domain-containing protein</fullName>
    </recommendedName>
</protein>
<feature type="region of interest" description="Disordered" evidence="1">
    <location>
        <begin position="108"/>
        <end position="198"/>
    </location>
</feature>